<dbReference type="InterPro" id="IPR006311">
    <property type="entry name" value="TAT_signal"/>
</dbReference>
<dbReference type="InterPro" id="IPR005064">
    <property type="entry name" value="BUG"/>
</dbReference>
<evidence type="ECO:0000256" key="1">
    <source>
        <dbReference type="ARBA" id="ARBA00006987"/>
    </source>
</evidence>
<dbReference type="SUPFAM" id="SSF53850">
    <property type="entry name" value="Periplasmic binding protein-like II"/>
    <property type="match status" value="1"/>
</dbReference>
<keyword evidence="3" id="KW-1185">Reference proteome</keyword>
<dbReference type="PROSITE" id="PS51318">
    <property type="entry name" value="TAT"/>
    <property type="match status" value="1"/>
</dbReference>
<dbReference type="Pfam" id="PF03401">
    <property type="entry name" value="TctC"/>
    <property type="match status" value="1"/>
</dbReference>
<protein>
    <recommendedName>
        <fullName evidence="4">Tripartite tricarboxylate transporter substrate binding protein</fullName>
    </recommendedName>
</protein>
<reference evidence="2" key="1">
    <citation type="submission" date="2021-01" db="EMBL/GenBank/DDBJ databases">
        <title>Ramlibacter sp. strain AW1 16S ribosomal RNA gene Genome sequencing and assembly.</title>
        <authorList>
            <person name="Kang M."/>
        </authorList>
    </citation>
    <scope>NUCLEOTIDE SEQUENCE</scope>
    <source>
        <strain evidence="2">AW1</strain>
    </source>
</reference>
<evidence type="ECO:0000313" key="3">
    <source>
        <dbReference type="Proteomes" id="UP000613011"/>
    </source>
</evidence>
<name>A0A937D403_9BURK</name>
<sequence length="340" mass="36351">MDDRHVIFPRRRLLAAGGLAALGLSGRPARAQEMLRQATLIVGSPAGGATDKVARMYADALRGRYAENVIVENKPGAGGAIAYEGVKRSGVKDGSLVFLSPAYPIVISPHLVSTLPYDTLRDFVPVAPAGRSCMTYAVGPGVPDNVASFAQYLDWCKANPRQALYAAQTGSSQHLLGSVLALSTGVPLENVSYKGDAPAMQDLMGGHVPAVVLPIASALPLYRQRKLRVLATAKATRTRFMPDVPTFAELGHPDVLFQDWMGFFAPADTPPGQVQRLNGAIAEIARSPRGVESLEALGIESEIADPQQFVGMVRTDHQRYAGFIARTKFREAFEKAGGGR</sequence>
<dbReference type="AlphaFoldDB" id="A0A937D403"/>
<dbReference type="PANTHER" id="PTHR42928:SF5">
    <property type="entry name" value="BLR1237 PROTEIN"/>
    <property type="match status" value="1"/>
</dbReference>
<gene>
    <name evidence="2" type="ORF">JI739_05815</name>
</gene>
<comment type="similarity">
    <text evidence="1">Belongs to the UPF0065 (bug) family.</text>
</comment>
<dbReference type="RefSeq" id="WP_201682858.1">
    <property type="nucleotide sequence ID" value="NZ_JAEQNA010000001.1"/>
</dbReference>
<dbReference type="PANTHER" id="PTHR42928">
    <property type="entry name" value="TRICARBOXYLATE-BINDING PROTEIN"/>
    <property type="match status" value="1"/>
</dbReference>
<organism evidence="2 3">
    <name type="scientific">Ramlibacter aurantiacus</name>
    <dbReference type="NCBI Taxonomy" id="2801330"/>
    <lineage>
        <taxon>Bacteria</taxon>
        <taxon>Pseudomonadati</taxon>
        <taxon>Pseudomonadota</taxon>
        <taxon>Betaproteobacteria</taxon>
        <taxon>Burkholderiales</taxon>
        <taxon>Comamonadaceae</taxon>
        <taxon>Ramlibacter</taxon>
    </lineage>
</organism>
<dbReference type="Proteomes" id="UP000613011">
    <property type="component" value="Unassembled WGS sequence"/>
</dbReference>
<evidence type="ECO:0000313" key="2">
    <source>
        <dbReference type="EMBL" id="MBL0419857.1"/>
    </source>
</evidence>
<dbReference type="Gene3D" id="3.40.190.10">
    <property type="entry name" value="Periplasmic binding protein-like II"/>
    <property type="match status" value="1"/>
</dbReference>
<evidence type="ECO:0008006" key="4">
    <source>
        <dbReference type="Google" id="ProtNLM"/>
    </source>
</evidence>
<dbReference type="EMBL" id="JAEQNA010000001">
    <property type="protein sequence ID" value="MBL0419857.1"/>
    <property type="molecule type" value="Genomic_DNA"/>
</dbReference>
<proteinExistence type="inferred from homology"/>
<comment type="caution">
    <text evidence="2">The sequence shown here is derived from an EMBL/GenBank/DDBJ whole genome shotgun (WGS) entry which is preliminary data.</text>
</comment>
<accession>A0A937D403</accession>
<dbReference type="Gene3D" id="3.40.190.150">
    <property type="entry name" value="Bordetella uptake gene, domain 1"/>
    <property type="match status" value="1"/>
</dbReference>
<dbReference type="PIRSF" id="PIRSF017082">
    <property type="entry name" value="YflP"/>
    <property type="match status" value="1"/>
</dbReference>
<dbReference type="InterPro" id="IPR042100">
    <property type="entry name" value="Bug_dom1"/>
</dbReference>